<dbReference type="GO" id="GO:1990542">
    <property type="term" value="P:mitochondrial transmembrane transport"/>
    <property type="evidence" value="ECO:0007669"/>
    <property type="project" value="InterPro"/>
</dbReference>
<evidence type="ECO:0000256" key="2">
    <source>
        <dbReference type="ARBA" id="ARBA00004448"/>
    </source>
</evidence>
<evidence type="ECO:0000256" key="6">
    <source>
        <dbReference type="ARBA" id="ARBA00022692"/>
    </source>
</evidence>
<sequence>MISACLGSLITSLVVTPFDVIRIRIQQQEIMPASAPCCSTHFPDAIKPPAKLAATSPELFWLHKNYCSTDPNCTRITSTFQGFTTIARNEGVATLWRGLSLTLLMAIPSNIVYFTGYEYIRDHSPISQNPLNPLFCGSFARIMAATLVSPIELVKTRLQSIPSDHNGSPKILANLLKDSLNVVKARGIGTMFTGLQITLWRDVPFSGIYWLSYEFFKERISRSMSSENSANEDDWKVLTSSFLSGSISGLIAAFATNAFDVGKTRLQITSQEQSDKGKPFKKPSMFKFLLDIRRKEGIRALYAGFIPRAIKIAPSCAIMISSYEVGKKLFKNGNMKENVNIN</sequence>
<dbReference type="AlphaFoldDB" id="A0A1E4SBT8"/>
<evidence type="ECO:0000256" key="11">
    <source>
        <dbReference type="ARBA" id="ARBA00023136"/>
    </source>
</evidence>
<keyword evidence="11 12" id="KW-0472">Membrane</keyword>
<keyword evidence="10" id="KW-0496">Mitochondrion</keyword>
<name>A0A1E4SBT8_9ASCO</name>
<evidence type="ECO:0000256" key="13">
    <source>
        <dbReference type="RuleBase" id="RU000488"/>
    </source>
</evidence>
<dbReference type="PROSITE" id="PS50920">
    <property type="entry name" value="SOLCAR"/>
    <property type="match status" value="3"/>
</dbReference>
<dbReference type="Proteomes" id="UP000094285">
    <property type="component" value="Unassembled WGS sequence"/>
</dbReference>
<dbReference type="OrthoDB" id="1747031at2759"/>
<evidence type="ECO:0000256" key="10">
    <source>
        <dbReference type="ARBA" id="ARBA00023128"/>
    </source>
</evidence>
<dbReference type="GO" id="GO:0030170">
    <property type="term" value="F:pyridoxal phosphate binding"/>
    <property type="evidence" value="ECO:0007669"/>
    <property type="project" value="EnsemblFungi"/>
</dbReference>
<dbReference type="GeneID" id="30986050"/>
<keyword evidence="15" id="KW-1185">Reference proteome</keyword>
<dbReference type="PANTHER" id="PTHR45760:SF2">
    <property type="entry name" value="FI19922P1-RELATED"/>
    <property type="match status" value="1"/>
</dbReference>
<evidence type="ECO:0000313" key="15">
    <source>
        <dbReference type="Proteomes" id="UP000094285"/>
    </source>
</evidence>
<keyword evidence="8" id="KW-0999">Mitochondrion inner membrane</keyword>
<gene>
    <name evidence="14" type="ORF">CANTADRAFT_92114</name>
</gene>
<keyword evidence="9" id="KW-1133">Transmembrane helix</keyword>
<dbReference type="InterPro" id="IPR018108">
    <property type="entry name" value="MCP_transmembrane"/>
</dbReference>
<keyword evidence="6 12" id="KW-0812">Transmembrane</keyword>
<evidence type="ECO:0000256" key="4">
    <source>
        <dbReference type="ARBA" id="ARBA00021935"/>
    </source>
</evidence>
<keyword evidence="7" id="KW-0677">Repeat</keyword>
<evidence type="ECO:0000256" key="9">
    <source>
        <dbReference type="ARBA" id="ARBA00022989"/>
    </source>
</evidence>
<feature type="repeat" description="Solcar" evidence="12">
    <location>
        <begin position="128"/>
        <end position="219"/>
    </location>
</feature>
<evidence type="ECO:0000313" key="14">
    <source>
        <dbReference type="EMBL" id="ODV76961.1"/>
    </source>
</evidence>
<dbReference type="SUPFAM" id="SSF103506">
    <property type="entry name" value="Mitochondrial carrier"/>
    <property type="match status" value="1"/>
</dbReference>
<evidence type="ECO:0000256" key="1">
    <source>
        <dbReference type="ARBA" id="ARBA00002238"/>
    </source>
</evidence>
<keyword evidence="5 13" id="KW-0813">Transport</keyword>
<dbReference type="GO" id="GO:0005743">
    <property type="term" value="C:mitochondrial inner membrane"/>
    <property type="evidence" value="ECO:0007669"/>
    <property type="project" value="UniProtKB-SubCell"/>
</dbReference>
<dbReference type="STRING" id="984487.A0A1E4SBT8"/>
<dbReference type="InterPro" id="IPR023395">
    <property type="entry name" value="MCP_dom_sf"/>
</dbReference>
<dbReference type="EMBL" id="KV453916">
    <property type="protein sequence ID" value="ODV76961.1"/>
    <property type="molecule type" value="Genomic_DNA"/>
</dbReference>
<comment type="function">
    <text evidence="1">Mitochondrial transporter that mediates uptake of thiamine pyrophosphate (ThPP) into mitochondria.</text>
</comment>
<proteinExistence type="inferred from homology"/>
<comment type="similarity">
    <text evidence="3 13">Belongs to the mitochondrial carrier (TC 2.A.29) family.</text>
</comment>
<dbReference type="Gene3D" id="1.50.40.10">
    <property type="entry name" value="Mitochondrial carrier domain"/>
    <property type="match status" value="1"/>
</dbReference>
<feature type="repeat" description="Solcar" evidence="12">
    <location>
        <begin position="236"/>
        <end position="329"/>
    </location>
</feature>
<dbReference type="Pfam" id="PF00153">
    <property type="entry name" value="Mito_carr"/>
    <property type="match status" value="3"/>
</dbReference>
<organism evidence="14 15">
    <name type="scientific">Suhomyces tanzawaensis NRRL Y-17324</name>
    <dbReference type="NCBI Taxonomy" id="984487"/>
    <lineage>
        <taxon>Eukaryota</taxon>
        <taxon>Fungi</taxon>
        <taxon>Dikarya</taxon>
        <taxon>Ascomycota</taxon>
        <taxon>Saccharomycotina</taxon>
        <taxon>Pichiomycetes</taxon>
        <taxon>Debaryomycetaceae</taxon>
        <taxon>Suhomyces</taxon>
    </lineage>
</organism>
<evidence type="ECO:0000256" key="12">
    <source>
        <dbReference type="PROSITE-ProRule" id="PRU00282"/>
    </source>
</evidence>
<accession>A0A1E4SBT8</accession>
<evidence type="ECO:0000256" key="5">
    <source>
        <dbReference type="ARBA" id="ARBA00022448"/>
    </source>
</evidence>
<protein>
    <recommendedName>
        <fullName evidence="4">Mitochondrial thiamine pyrophosphate carrier 1</fullName>
    </recommendedName>
</protein>
<dbReference type="RefSeq" id="XP_020062083.1">
    <property type="nucleotide sequence ID" value="XM_020211914.1"/>
</dbReference>
<comment type="subcellular location">
    <subcellularLocation>
        <location evidence="2">Mitochondrion inner membrane</location>
        <topology evidence="2">Multi-pass membrane protein</topology>
    </subcellularLocation>
</comment>
<dbReference type="InterPro" id="IPR045315">
    <property type="entry name" value="Mtm1-like"/>
</dbReference>
<evidence type="ECO:0000256" key="3">
    <source>
        <dbReference type="ARBA" id="ARBA00006375"/>
    </source>
</evidence>
<feature type="repeat" description="Solcar" evidence="12">
    <location>
        <begin position="1"/>
        <end position="123"/>
    </location>
</feature>
<evidence type="ECO:0000256" key="7">
    <source>
        <dbReference type="ARBA" id="ARBA00022737"/>
    </source>
</evidence>
<dbReference type="GO" id="GO:0006879">
    <property type="term" value="P:intracellular iron ion homeostasis"/>
    <property type="evidence" value="ECO:0007669"/>
    <property type="project" value="EnsemblFungi"/>
</dbReference>
<reference evidence="15" key="1">
    <citation type="submission" date="2016-05" db="EMBL/GenBank/DDBJ databases">
        <title>Comparative genomics of biotechnologically important yeasts.</title>
        <authorList>
            <consortium name="DOE Joint Genome Institute"/>
            <person name="Riley R."/>
            <person name="Haridas S."/>
            <person name="Wolfe K.H."/>
            <person name="Lopes M.R."/>
            <person name="Hittinger C.T."/>
            <person name="Goker M."/>
            <person name="Salamov A."/>
            <person name="Wisecaver J."/>
            <person name="Long T.M."/>
            <person name="Aerts A.L."/>
            <person name="Barry K."/>
            <person name="Choi C."/>
            <person name="Clum A."/>
            <person name="Coughlan A.Y."/>
            <person name="Deshpande S."/>
            <person name="Douglass A.P."/>
            <person name="Hanson S.J."/>
            <person name="Klenk H.-P."/>
            <person name="Labutti K."/>
            <person name="Lapidus A."/>
            <person name="Lindquist E."/>
            <person name="Lipzen A."/>
            <person name="Meier-Kolthoff J.P."/>
            <person name="Ohm R.A."/>
            <person name="Otillar R.P."/>
            <person name="Pangilinan J."/>
            <person name="Peng Y."/>
            <person name="Rokas A."/>
            <person name="Rosa C.A."/>
            <person name="Scheuner C."/>
            <person name="Sibirny A.A."/>
            <person name="Slot J.C."/>
            <person name="Stielow J.B."/>
            <person name="Sun H."/>
            <person name="Kurtzman C.P."/>
            <person name="Blackwell M."/>
            <person name="Grigoriev I.V."/>
            <person name="Jeffries T.W."/>
        </authorList>
    </citation>
    <scope>NUCLEOTIDE SEQUENCE [LARGE SCALE GENOMIC DNA]</scope>
    <source>
        <strain evidence="15">NRRL Y-17324</strain>
    </source>
</reference>
<dbReference type="PANTHER" id="PTHR45760">
    <property type="entry name" value="FI19922P1-RELATED"/>
    <property type="match status" value="1"/>
</dbReference>
<evidence type="ECO:0000256" key="8">
    <source>
        <dbReference type="ARBA" id="ARBA00022792"/>
    </source>
</evidence>
<dbReference type="GO" id="GO:0031921">
    <property type="term" value="P:pyridoxal phosphate transport"/>
    <property type="evidence" value="ECO:0007669"/>
    <property type="project" value="EnsemblFungi"/>
</dbReference>